<evidence type="ECO:0000256" key="2">
    <source>
        <dbReference type="ARBA" id="ARBA00022723"/>
    </source>
</evidence>
<evidence type="ECO:0000256" key="9">
    <source>
        <dbReference type="PROSITE-ProRule" id="PRU00125"/>
    </source>
</evidence>
<dbReference type="GO" id="GO:0046872">
    <property type="term" value="F:metal ion binding"/>
    <property type="evidence" value="ECO:0007669"/>
    <property type="project" value="UniProtKB-KW"/>
</dbReference>
<dbReference type="GO" id="GO:0005634">
    <property type="term" value="C:nucleus"/>
    <property type="evidence" value="ECO:0007669"/>
    <property type="project" value="UniProtKB-SubCell"/>
</dbReference>
<evidence type="ECO:0000256" key="8">
    <source>
        <dbReference type="ARBA" id="ARBA00023242"/>
    </source>
</evidence>
<dbReference type="Proteomes" id="UP000092461">
    <property type="component" value="Unassembled WGS sequence"/>
</dbReference>
<keyword evidence="5 9" id="KW-0440">LIM domain</keyword>
<protein>
    <recommendedName>
        <fullName evidence="10">LIM zinc-binding domain-containing protein</fullName>
    </recommendedName>
</protein>
<dbReference type="GO" id="GO:0030182">
    <property type="term" value="P:neuron differentiation"/>
    <property type="evidence" value="ECO:0007669"/>
    <property type="project" value="TreeGrafter"/>
</dbReference>
<dbReference type="VEuPathDB" id="VectorBase:LLOJ000986"/>
<dbReference type="AlphaFoldDB" id="A0A1B0GH11"/>
<proteinExistence type="predicted"/>
<evidence type="ECO:0000256" key="5">
    <source>
        <dbReference type="ARBA" id="ARBA00023038"/>
    </source>
</evidence>
<evidence type="ECO:0000256" key="1">
    <source>
        <dbReference type="ARBA" id="ARBA00004123"/>
    </source>
</evidence>
<evidence type="ECO:0000256" key="3">
    <source>
        <dbReference type="ARBA" id="ARBA00022737"/>
    </source>
</evidence>
<keyword evidence="4 9" id="KW-0862">Zinc</keyword>
<keyword evidence="12" id="KW-1185">Reference proteome</keyword>
<dbReference type="VEuPathDB" id="VectorBase:LLONM1_004266"/>
<keyword evidence="6" id="KW-0238">DNA-binding</keyword>
<keyword evidence="7" id="KW-0371">Homeobox</keyword>
<accession>A0A1B0GH11</accession>
<dbReference type="EMBL" id="AJWK01003876">
    <property type="status" value="NOT_ANNOTATED_CDS"/>
    <property type="molecule type" value="Genomic_DNA"/>
</dbReference>
<evidence type="ECO:0000256" key="7">
    <source>
        <dbReference type="ARBA" id="ARBA00023155"/>
    </source>
</evidence>
<keyword evidence="8" id="KW-0539">Nucleus</keyword>
<dbReference type="PANTHER" id="PTHR24208:SF127">
    <property type="entry name" value="LIM_HOMEOBOX PROTEIN AWH"/>
    <property type="match status" value="1"/>
</dbReference>
<feature type="domain" description="LIM zinc-binding" evidence="10">
    <location>
        <begin position="25"/>
        <end position="81"/>
    </location>
</feature>
<comment type="subcellular location">
    <subcellularLocation>
        <location evidence="1">Nucleus</location>
    </subcellularLocation>
</comment>
<keyword evidence="3" id="KW-0677">Repeat</keyword>
<dbReference type="EnsemblMetazoa" id="LLOJ000986-RA">
    <property type="protein sequence ID" value="LLOJ000986-PA"/>
    <property type="gene ID" value="LLOJ000986"/>
</dbReference>
<dbReference type="SUPFAM" id="SSF57716">
    <property type="entry name" value="Glucocorticoid receptor-like (DNA-binding domain)"/>
    <property type="match status" value="1"/>
</dbReference>
<dbReference type="InterPro" id="IPR050453">
    <property type="entry name" value="LIM_Homeobox_TF"/>
</dbReference>
<evidence type="ECO:0000313" key="12">
    <source>
        <dbReference type="Proteomes" id="UP000092461"/>
    </source>
</evidence>
<evidence type="ECO:0000259" key="10">
    <source>
        <dbReference type="PROSITE" id="PS50023"/>
    </source>
</evidence>
<dbReference type="Gene3D" id="2.10.110.10">
    <property type="entry name" value="Cysteine Rich Protein"/>
    <property type="match status" value="1"/>
</dbReference>
<evidence type="ECO:0000313" key="11">
    <source>
        <dbReference type="EnsemblMetazoa" id="LLOJ000986-PA"/>
    </source>
</evidence>
<evidence type="ECO:0000256" key="4">
    <source>
        <dbReference type="ARBA" id="ARBA00022833"/>
    </source>
</evidence>
<name>A0A1B0GH11_LUTLO</name>
<dbReference type="SMART" id="SM00132">
    <property type="entry name" value="LIM"/>
    <property type="match status" value="1"/>
</dbReference>
<dbReference type="InterPro" id="IPR001781">
    <property type="entry name" value="Znf_LIM"/>
</dbReference>
<dbReference type="CDD" id="cd09373">
    <property type="entry name" value="LIM1_AWH"/>
    <property type="match status" value="1"/>
</dbReference>
<dbReference type="PROSITE" id="PS00478">
    <property type="entry name" value="LIM_DOMAIN_1"/>
    <property type="match status" value="1"/>
</dbReference>
<evidence type="ECO:0000256" key="6">
    <source>
        <dbReference type="ARBA" id="ARBA00023125"/>
    </source>
</evidence>
<dbReference type="GO" id="GO:0000981">
    <property type="term" value="F:DNA-binding transcription factor activity, RNA polymerase II-specific"/>
    <property type="evidence" value="ECO:0007669"/>
    <property type="project" value="TreeGrafter"/>
</dbReference>
<dbReference type="PROSITE" id="PS50023">
    <property type="entry name" value="LIM_DOMAIN_2"/>
    <property type="match status" value="1"/>
</dbReference>
<organism evidence="11 12">
    <name type="scientific">Lutzomyia longipalpis</name>
    <name type="common">Sand fly</name>
    <dbReference type="NCBI Taxonomy" id="7200"/>
    <lineage>
        <taxon>Eukaryota</taxon>
        <taxon>Metazoa</taxon>
        <taxon>Ecdysozoa</taxon>
        <taxon>Arthropoda</taxon>
        <taxon>Hexapoda</taxon>
        <taxon>Insecta</taxon>
        <taxon>Pterygota</taxon>
        <taxon>Neoptera</taxon>
        <taxon>Endopterygota</taxon>
        <taxon>Diptera</taxon>
        <taxon>Nematocera</taxon>
        <taxon>Psychodoidea</taxon>
        <taxon>Psychodidae</taxon>
        <taxon>Lutzomyia</taxon>
        <taxon>Lutzomyia</taxon>
    </lineage>
</organism>
<keyword evidence="2 9" id="KW-0479">Metal-binding</keyword>
<dbReference type="FunFam" id="2.10.110.10:FF:000006">
    <property type="entry name" value="LIM homeobox transcription factor 1-beta"/>
    <property type="match status" value="1"/>
</dbReference>
<dbReference type="Pfam" id="PF00412">
    <property type="entry name" value="LIM"/>
    <property type="match status" value="1"/>
</dbReference>
<sequence length="81" mass="9099">MQQNSRVALAFGMCPSENKIKTELRSCAACGEPISDRYLLEVGGCTWHGSCLRCCVCLSPLDRQPSCFLRERQVYCKADYT</sequence>
<dbReference type="PANTHER" id="PTHR24208">
    <property type="entry name" value="LIM/HOMEOBOX PROTEIN LHX"/>
    <property type="match status" value="1"/>
</dbReference>
<dbReference type="GO" id="GO:0000977">
    <property type="term" value="F:RNA polymerase II transcription regulatory region sequence-specific DNA binding"/>
    <property type="evidence" value="ECO:0007669"/>
    <property type="project" value="TreeGrafter"/>
</dbReference>
<reference evidence="11" key="1">
    <citation type="submission" date="2020-05" db="UniProtKB">
        <authorList>
            <consortium name="EnsemblMetazoa"/>
        </authorList>
    </citation>
    <scope>IDENTIFICATION</scope>
    <source>
        <strain evidence="11">Jacobina</strain>
    </source>
</reference>